<sequence>MTMTVYGSSKSRVIERLNQAYRVMTLSFLAQLLRYFAFPFRVFANSSSVPLKADADPHISTAQPSGKCTRQRIQHLKQAIELQIEEVARLICEDKSAIEATRLLNALTSELVAAKLGMCPKLDQQAGNAVIGGDRLEQEHGKLYEPEQLSALGQLLDEAILALPPSMRTPSNRIEIAKLILERASITQVDPGLLIKLMSALIAAA</sequence>
<keyword evidence="2" id="KW-1185">Reference proteome</keyword>
<dbReference type="Proteomes" id="UP001156905">
    <property type="component" value="Unassembled WGS sequence"/>
</dbReference>
<reference evidence="2" key="1">
    <citation type="journal article" date="2019" name="Int. J. Syst. Evol. Microbiol.">
        <title>The Global Catalogue of Microorganisms (GCM) 10K type strain sequencing project: providing services to taxonomists for standard genome sequencing and annotation.</title>
        <authorList>
            <consortium name="The Broad Institute Genomics Platform"/>
            <consortium name="The Broad Institute Genome Sequencing Center for Infectious Disease"/>
            <person name="Wu L."/>
            <person name="Ma J."/>
        </authorList>
    </citation>
    <scope>NUCLEOTIDE SEQUENCE [LARGE SCALE GENOMIC DNA]</scope>
    <source>
        <strain evidence="2">NBRC 102520</strain>
    </source>
</reference>
<proteinExistence type="predicted"/>
<name>A0ABQ6BAN8_9BRAD</name>
<dbReference type="EMBL" id="BSOW01000030">
    <property type="protein sequence ID" value="GLR90010.1"/>
    <property type="molecule type" value="Genomic_DNA"/>
</dbReference>
<evidence type="ECO:0000313" key="1">
    <source>
        <dbReference type="EMBL" id="GLR90010.1"/>
    </source>
</evidence>
<protein>
    <submittedName>
        <fullName evidence="1">Uncharacterized protein</fullName>
    </submittedName>
</protein>
<comment type="caution">
    <text evidence="1">The sequence shown here is derived from an EMBL/GenBank/DDBJ whole genome shotgun (WGS) entry which is preliminary data.</text>
</comment>
<dbReference type="RefSeq" id="WP_284272584.1">
    <property type="nucleotide sequence ID" value="NZ_BSOW01000030.1"/>
</dbReference>
<accession>A0ABQ6BAN8</accession>
<evidence type="ECO:0000313" key="2">
    <source>
        <dbReference type="Proteomes" id="UP001156905"/>
    </source>
</evidence>
<gene>
    <name evidence="1" type="ORF">GCM10007857_67240</name>
</gene>
<organism evidence="1 2">
    <name type="scientific">Bradyrhizobium iriomotense</name>
    <dbReference type="NCBI Taxonomy" id="441950"/>
    <lineage>
        <taxon>Bacteria</taxon>
        <taxon>Pseudomonadati</taxon>
        <taxon>Pseudomonadota</taxon>
        <taxon>Alphaproteobacteria</taxon>
        <taxon>Hyphomicrobiales</taxon>
        <taxon>Nitrobacteraceae</taxon>
        <taxon>Bradyrhizobium</taxon>
    </lineage>
</organism>